<dbReference type="Pfam" id="PF04539">
    <property type="entry name" value="Sigma70_r3"/>
    <property type="match status" value="1"/>
</dbReference>
<comment type="similarity">
    <text evidence="1">Belongs to the sigma-70 factor family.</text>
</comment>
<dbReference type="Pfam" id="PF04545">
    <property type="entry name" value="Sigma70_r4"/>
    <property type="match status" value="1"/>
</dbReference>
<dbReference type="PANTHER" id="PTHR30376">
    <property type="entry name" value="SIGMA FACTOR RPOH HEAT SHOCK RELATED"/>
    <property type="match status" value="1"/>
</dbReference>
<dbReference type="NCBIfam" id="NF005143">
    <property type="entry name" value="PRK06596.1"/>
    <property type="match status" value="1"/>
</dbReference>
<dbReference type="SUPFAM" id="SSF88659">
    <property type="entry name" value="Sigma3 and sigma4 domains of RNA polymerase sigma factors"/>
    <property type="match status" value="1"/>
</dbReference>
<dbReference type="InterPro" id="IPR007627">
    <property type="entry name" value="RNA_pol_sigma70_r2"/>
</dbReference>
<feature type="compositionally biased region" description="Basic residues" evidence="6">
    <location>
        <begin position="303"/>
        <end position="313"/>
    </location>
</feature>
<dbReference type="EMBL" id="JAUSVU010000011">
    <property type="protein sequence ID" value="MDQ0534349.1"/>
    <property type="molecule type" value="Genomic_DNA"/>
</dbReference>
<evidence type="ECO:0000256" key="6">
    <source>
        <dbReference type="SAM" id="MobiDB-lite"/>
    </source>
</evidence>
<keyword evidence="9" id="KW-1185">Reference proteome</keyword>
<dbReference type="PANTHER" id="PTHR30376:SF3">
    <property type="entry name" value="RNA POLYMERASE SIGMA FACTOR RPOH"/>
    <property type="match status" value="1"/>
</dbReference>
<protein>
    <submittedName>
        <fullName evidence="8">RNA polymerase sigma-32 factor</fullName>
    </submittedName>
</protein>
<dbReference type="InterPro" id="IPR050813">
    <property type="entry name" value="Sigma-70_Factor"/>
</dbReference>
<evidence type="ECO:0000313" key="8">
    <source>
        <dbReference type="EMBL" id="MDQ0534349.1"/>
    </source>
</evidence>
<dbReference type="InterPro" id="IPR013325">
    <property type="entry name" value="RNA_pol_sigma_r2"/>
</dbReference>
<evidence type="ECO:0000313" key="9">
    <source>
        <dbReference type="Proteomes" id="UP001244552"/>
    </source>
</evidence>
<dbReference type="InterPro" id="IPR013324">
    <property type="entry name" value="RNA_pol_sigma_r3/r4-like"/>
</dbReference>
<comment type="caution">
    <text evidence="8">The sequence shown here is derived from an EMBL/GenBank/DDBJ whole genome shotgun (WGS) entry which is preliminary data.</text>
</comment>
<evidence type="ECO:0000256" key="1">
    <source>
        <dbReference type="ARBA" id="ARBA00007788"/>
    </source>
</evidence>
<keyword evidence="4" id="KW-0238">DNA-binding</keyword>
<dbReference type="NCBIfam" id="TIGR02937">
    <property type="entry name" value="sigma70-ECF"/>
    <property type="match status" value="1"/>
</dbReference>
<evidence type="ECO:0000259" key="7">
    <source>
        <dbReference type="PROSITE" id="PS00716"/>
    </source>
</evidence>
<gene>
    <name evidence="8" type="ORF">QO018_003222</name>
</gene>
<keyword evidence="5" id="KW-0804">Transcription</keyword>
<evidence type="ECO:0000256" key="2">
    <source>
        <dbReference type="ARBA" id="ARBA00023015"/>
    </source>
</evidence>
<keyword evidence="2" id="KW-0805">Transcription regulation</keyword>
<name>A0ABU0MLX0_9PROT</name>
<evidence type="ECO:0000256" key="5">
    <source>
        <dbReference type="ARBA" id="ARBA00023163"/>
    </source>
</evidence>
<proteinExistence type="inferred from homology"/>
<feature type="domain" description="RNA polymerase sigma-70" evidence="7">
    <location>
        <begin position="253"/>
        <end position="279"/>
    </location>
</feature>
<dbReference type="PRINTS" id="PR00046">
    <property type="entry name" value="SIGMA70FCT"/>
</dbReference>
<dbReference type="PROSITE" id="PS00716">
    <property type="entry name" value="SIGMA70_2"/>
    <property type="match status" value="1"/>
</dbReference>
<dbReference type="InterPro" id="IPR014284">
    <property type="entry name" value="RNA_pol_sigma-70_dom"/>
</dbReference>
<dbReference type="InterPro" id="IPR007624">
    <property type="entry name" value="RNA_pol_sigma70_r3"/>
</dbReference>
<dbReference type="Gene3D" id="1.20.140.160">
    <property type="match status" value="1"/>
</dbReference>
<dbReference type="SUPFAM" id="SSF88946">
    <property type="entry name" value="Sigma2 domain of RNA polymerase sigma factors"/>
    <property type="match status" value="1"/>
</dbReference>
<accession>A0ABU0MLX0</accession>
<organism evidence="8 9">
    <name type="scientific">Azospirillum picis</name>
    <dbReference type="NCBI Taxonomy" id="488438"/>
    <lineage>
        <taxon>Bacteria</taxon>
        <taxon>Pseudomonadati</taxon>
        <taxon>Pseudomonadota</taxon>
        <taxon>Alphaproteobacteria</taxon>
        <taxon>Rhodospirillales</taxon>
        <taxon>Azospirillaceae</taxon>
        <taxon>Azospirillum</taxon>
    </lineage>
</organism>
<sequence>MPNRNHSSIADHPAEPLSLYLRDMRRYAYLSAEDEGHLIRRWRDQGDAKALDRLIGGHLRLVVGVAKRFRRYGLPLADLVAEGNIGLMRAARKFDPDKGYRFSTYAHWWIRAAIQDYVLQNWSVVKIASSSAHRTLFFGLRHLKARLDELDSGDLSPDAATAIAAELDLPEREVVEMNRRLSSDRSLNATIGEEGETEWQDLLADDRDDQETVLAEAEERTRNQRLIALGLEKLTERDRQILVARRLLDEPVTADELSRRFNLSRQRIGQIEAAAMQTLRKALLSSRAGQQRPSPPQPAPRSVKARPGKRKASQKTEQARAKPGRS</sequence>
<dbReference type="Gene3D" id="1.10.601.10">
    <property type="entry name" value="RNA Polymerase Primary Sigma Factor"/>
    <property type="match status" value="1"/>
</dbReference>
<evidence type="ECO:0000256" key="4">
    <source>
        <dbReference type="ARBA" id="ARBA00023125"/>
    </source>
</evidence>
<dbReference type="Pfam" id="PF04542">
    <property type="entry name" value="Sigma70_r2"/>
    <property type="match status" value="1"/>
</dbReference>
<evidence type="ECO:0000256" key="3">
    <source>
        <dbReference type="ARBA" id="ARBA00023082"/>
    </source>
</evidence>
<feature type="region of interest" description="Disordered" evidence="6">
    <location>
        <begin position="283"/>
        <end position="326"/>
    </location>
</feature>
<dbReference type="RefSeq" id="WP_209984449.1">
    <property type="nucleotide sequence ID" value="NZ_JAGINO010000014.1"/>
</dbReference>
<dbReference type="InterPro" id="IPR000943">
    <property type="entry name" value="RNA_pol_sigma70"/>
</dbReference>
<dbReference type="Proteomes" id="UP001244552">
    <property type="component" value="Unassembled WGS sequence"/>
</dbReference>
<keyword evidence="3" id="KW-0731">Sigma factor</keyword>
<dbReference type="InterPro" id="IPR007630">
    <property type="entry name" value="RNA_pol_sigma70_r4"/>
</dbReference>
<reference evidence="8 9" key="1">
    <citation type="submission" date="2023-07" db="EMBL/GenBank/DDBJ databases">
        <title>Genomic Encyclopedia of Type Strains, Phase IV (KMG-IV): sequencing the most valuable type-strain genomes for metagenomic binning, comparative biology and taxonomic classification.</title>
        <authorList>
            <person name="Goeker M."/>
        </authorList>
    </citation>
    <scope>NUCLEOTIDE SEQUENCE [LARGE SCALE GENOMIC DNA]</scope>
    <source>
        <strain evidence="8 9">DSM 19922</strain>
    </source>
</reference>